<evidence type="ECO:0000313" key="6">
    <source>
        <dbReference type="Proteomes" id="UP000189704"/>
    </source>
</evidence>
<dbReference type="PANTHER" id="PTHR16295:SF17">
    <property type="entry name" value="XIAP-ASSOCIATED FACTOR 1"/>
    <property type="match status" value="1"/>
</dbReference>
<evidence type="ECO:0000259" key="5">
    <source>
        <dbReference type="Pfam" id="PF21366"/>
    </source>
</evidence>
<proteinExistence type="predicted"/>
<dbReference type="GO" id="GO:0006915">
    <property type="term" value="P:apoptotic process"/>
    <property type="evidence" value="ECO:0007669"/>
    <property type="project" value="InterPro"/>
</dbReference>
<dbReference type="Gene3D" id="3.30.40.10">
    <property type="entry name" value="Zinc/RING finger domain, C3HC4 (zinc finger)"/>
    <property type="match status" value="2"/>
</dbReference>
<evidence type="ECO:0000259" key="4">
    <source>
        <dbReference type="Pfam" id="PF18608"/>
    </source>
</evidence>
<dbReference type="GeneID" id="103271607"/>
<feature type="domain" description="TRAFD1/XAF1 zinc finger" evidence="5">
    <location>
        <begin position="90"/>
        <end position="131"/>
    </location>
</feature>
<accession>A0A3Q0ECA1</accession>
<dbReference type="RefSeq" id="XP_021573754.1">
    <property type="nucleotide sequence ID" value="XM_021718079.1"/>
</dbReference>
<dbReference type="CTD" id="54739"/>
<dbReference type="InterPro" id="IPR013083">
    <property type="entry name" value="Znf_RING/FYVE/PHD"/>
</dbReference>
<dbReference type="Gene3D" id="6.10.250.1730">
    <property type="match status" value="1"/>
</dbReference>
<dbReference type="AlphaFoldDB" id="A0A3Q0ECA1"/>
<dbReference type="InterPro" id="IPR051986">
    <property type="entry name" value="Innate_Immune_Apopt_Reg"/>
</dbReference>
<evidence type="ECO:0000256" key="1">
    <source>
        <dbReference type="ARBA" id="ARBA00022723"/>
    </source>
</evidence>
<evidence type="ECO:0000313" key="7">
    <source>
        <dbReference type="RefSeq" id="XP_021573754.1"/>
    </source>
</evidence>
<keyword evidence="2" id="KW-0863">Zinc-finger</keyword>
<feature type="domain" description="XIAP-associated factor 1 C-terminal" evidence="4">
    <location>
        <begin position="248"/>
        <end position="300"/>
    </location>
</feature>
<name>A0A3Q0ECA1_CARSF</name>
<gene>
    <name evidence="7" type="primary">XAF1</name>
</gene>
<dbReference type="InterPro" id="IPR049439">
    <property type="entry name" value="TRAFD1-XIAF1_Znf"/>
</dbReference>
<dbReference type="PANTHER" id="PTHR16295">
    <property type="entry name" value="TRAF-TYPE ZINC FINGER PROTEIN-RELATED"/>
    <property type="match status" value="1"/>
</dbReference>
<dbReference type="Pfam" id="PF21366">
    <property type="entry name" value="TRAFD1-XIAF1_ZnF"/>
    <property type="match status" value="1"/>
</dbReference>
<dbReference type="Proteomes" id="UP000189704">
    <property type="component" value="Unplaced"/>
</dbReference>
<keyword evidence="1" id="KW-0479">Metal-binding</keyword>
<dbReference type="STRING" id="1868482.ENSTSYP00000014355"/>
<dbReference type="InterPro" id="IPR031220">
    <property type="entry name" value="XAF1_C_sf"/>
</dbReference>
<evidence type="ECO:0000256" key="3">
    <source>
        <dbReference type="ARBA" id="ARBA00022833"/>
    </source>
</evidence>
<organism evidence="6 7">
    <name type="scientific">Carlito syrichta</name>
    <name type="common">Philippine tarsier</name>
    <name type="synonym">Tarsius syrichta</name>
    <dbReference type="NCBI Taxonomy" id="1868482"/>
    <lineage>
        <taxon>Eukaryota</taxon>
        <taxon>Metazoa</taxon>
        <taxon>Chordata</taxon>
        <taxon>Craniata</taxon>
        <taxon>Vertebrata</taxon>
        <taxon>Euteleostomi</taxon>
        <taxon>Mammalia</taxon>
        <taxon>Eutheria</taxon>
        <taxon>Euarchontoglires</taxon>
        <taxon>Primates</taxon>
        <taxon>Haplorrhini</taxon>
        <taxon>Tarsiiformes</taxon>
        <taxon>Tarsiidae</taxon>
        <taxon>Carlito</taxon>
    </lineage>
</organism>
<reference evidence="7" key="1">
    <citation type="submission" date="2025-08" db="UniProtKB">
        <authorList>
            <consortium name="RefSeq"/>
        </authorList>
    </citation>
    <scope>IDENTIFICATION</scope>
</reference>
<evidence type="ECO:0000256" key="2">
    <source>
        <dbReference type="ARBA" id="ARBA00022771"/>
    </source>
</evidence>
<sequence>MERAFQVCRNCKRSMASAHFALHEAHCLQFLVICPECEEPIPRVKMEEHCRDKHQQAGCAMCQQSMQKPLLEFHEAKKFQERPTECQFCDLAVQLNKLKVHESYCGKQTEFCPDCGLYIMLRVLAQHKNVCQSKEAWLGKGERMSTPETKIYCSYCKQIIPGNKYAHHMDECCPNSESEKHFPIGKPEIPPPSLTSQAAENQTSTVETDVHPKIIYKNRFSFSQSPLNTALNGKNKTINPFLKSELNPRTTSLIEDEAAYDILRRCSQCGILLPLPTLNRHQEKCWWLASSKGKQVRNSS</sequence>
<dbReference type="Pfam" id="PF18608">
    <property type="entry name" value="XAF1_C"/>
    <property type="match status" value="1"/>
</dbReference>
<dbReference type="KEGG" id="csyr:103271607"/>
<keyword evidence="6" id="KW-1185">Reference proteome</keyword>
<dbReference type="OrthoDB" id="422728at2759"/>
<dbReference type="GO" id="GO:0008270">
    <property type="term" value="F:zinc ion binding"/>
    <property type="evidence" value="ECO:0007669"/>
    <property type="project" value="UniProtKB-KW"/>
</dbReference>
<dbReference type="GO" id="GO:0005739">
    <property type="term" value="C:mitochondrion"/>
    <property type="evidence" value="ECO:0007669"/>
    <property type="project" value="TreeGrafter"/>
</dbReference>
<dbReference type="InterPro" id="IPR041386">
    <property type="entry name" value="XAF1_C"/>
</dbReference>
<protein>
    <submittedName>
        <fullName evidence="7">XIAP-associated factor 1 isoform X1</fullName>
    </submittedName>
</protein>
<keyword evidence="3" id="KW-0862">Zinc</keyword>